<evidence type="ECO:0000256" key="5">
    <source>
        <dbReference type="ARBA" id="ARBA00023136"/>
    </source>
</evidence>
<evidence type="ECO:0000256" key="3">
    <source>
        <dbReference type="ARBA" id="ARBA00022692"/>
    </source>
</evidence>
<feature type="transmembrane region" description="Helical" evidence="6">
    <location>
        <begin position="189"/>
        <end position="211"/>
    </location>
</feature>
<keyword evidence="5 6" id="KW-0472">Membrane</keyword>
<organism evidence="8">
    <name type="scientific">Symploca sp. SIO1C4</name>
    <dbReference type="NCBI Taxonomy" id="2607765"/>
    <lineage>
        <taxon>Bacteria</taxon>
        <taxon>Bacillati</taxon>
        <taxon>Cyanobacteriota</taxon>
        <taxon>Cyanophyceae</taxon>
        <taxon>Coleofasciculales</taxon>
        <taxon>Coleofasciculaceae</taxon>
        <taxon>Symploca</taxon>
    </lineage>
</organism>
<evidence type="ECO:0000256" key="1">
    <source>
        <dbReference type="ARBA" id="ARBA00004141"/>
    </source>
</evidence>
<dbReference type="EMBL" id="JAAHFQ010000207">
    <property type="protein sequence ID" value="NER28396.1"/>
    <property type="molecule type" value="Genomic_DNA"/>
</dbReference>
<comment type="similarity">
    <text evidence="2">Belongs to the DsbD family.</text>
</comment>
<dbReference type="InterPro" id="IPR003834">
    <property type="entry name" value="Cyt_c_assmbl_TM_dom"/>
</dbReference>
<evidence type="ECO:0000256" key="4">
    <source>
        <dbReference type="ARBA" id="ARBA00022989"/>
    </source>
</evidence>
<evidence type="ECO:0000313" key="8">
    <source>
        <dbReference type="EMBL" id="NER28396.1"/>
    </source>
</evidence>
<comment type="subcellular location">
    <subcellularLocation>
        <location evidence="1">Membrane</location>
        <topology evidence="1">Multi-pass membrane protein</topology>
    </subcellularLocation>
</comment>
<dbReference type="GO" id="GO:0016020">
    <property type="term" value="C:membrane"/>
    <property type="evidence" value="ECO:0007669"/>
    <property type="project" value="UniProtKB-SubCell"/>
</dbReference>
<gene>
    <name evidence="8" type="ORF">F6J89_12365</name>
</gene>
<sequence>MKLNRCFARNFTRKNLSKLLALGLFLAVILICLLSSNFVLKDTISEPIEKLVFALEEQYQQWFSYQKLNNPLLLLPVAFIGGLIASISPCVLALLPVNLSYISTRQMNSKCDVFVKAGLFVLGVVTTLSLLGLFSSFAGAVMVGYLGYVQIAVGMVIVFMGLTLLGVLRLPLPPNNFSLQIAGPYGVGLTFALVSSPCSSPVLIAVMLAAAASGSQIYSTLTMVSYALGYTAIIFLASLFTGLVKQTRMFLKYSEGIVHFSGVVLIIAGGYYLLNGIHWVIFIITNRN</sequence>
<feature type="transmembrane region" description="Helical" evidence="6">
    <location>
        <begin position="145"/>
        <end position="168"/>
    </location>
</feature>
<feature type="domain" description="Cytochrome C biogenesis protein transmembrane" evidence="7">
    <location>
        <begin position="74"/>
        <end position="242"/>
    </location>
</feature>
<evidence type="ECO:0000259" key="7">
    <source>
        <dbReference type="Pfam" id="PF02683"/>
    </source>
</evidence>
<dbReference type="InterPro" id="IPR051790">
    <property type="entry name" value="Cytochrome_c-biogenesis_DsbD"/>
</dbReference>
<evidence type="ECO:0000256" key="6">
    <source>
        <dbReference type="SAM" id="Phobius"/>
    </source>
</evidence>
<keyword evidence="4 6" id="KW-1133">Transmembrane helix</keyword>
<protein>
    <submittedName>
        <fullName evidence="8">Cytochrome c biogenesis protein CcdA</fullName>
    </submittedName>
</protein>
<dbReference type="PANTHER" id="PTHR31272:SF6">
    <property type="entry name" value="CYTOCHROME C-TYPE BIOGENESIS CCDA-LIKE CHLOROPLASTIC PROTEIN"/>
    <property type="match status" value="1"/>
</dbReference>
<dbReference type="AlphaFoldDB" id="A0A6B3N3X2"/>
<feature type="transmembrane region" description="Helical" evidence="6">
    <location>
        <begin position="73"/>
        <end position="101"/>
    </location>
</feature>
<feature type="transmembrane region" description="Helical" evidence="6">
    <location>
        <begin position="223"/>
        <end position="244"/>
    </location>
</feature>
<comment type="caution">
    <text evidence="8">The sequence shown here is derived from an EMBL/GenBank/DDBJ whole genome shotgun (WGS) entry which is preliminary data.</text>
</comment>
<dbReference type="GO" id="GO:0017004">
    <property type="term" value="P:cytochrome complex assembly"/>
    <property type="evidence" value="ECO:0007669"/>
    <property type="project" value="InterPro"/>
</dbReference>
<evidence type="ECO:0000256" key="2">
    <source>
        <dbReference type="ARBA" id="ARBA00006143"/>
    </source>
</evidence>
<accession>A0A6B3N3X2</accession>
<proteinExistence type="inferred from homology"/>
<name>A0A6B3N3X2_9CYAN</name>
<dbReference type="Pfam" id="PF02683">
    <property type="entry name" value="DsbD_TM"/>
    <property type="match status" value="1"/>
</dbReference>
<dbReference type="PANTHER" id="PTHR31272">
    <property type="entry name" value="CYTOCHROME C-TYPE BIOGENESIS PROTEIN HI_1454-RELATED"/>
    <property type="match status" value="1"/>
</dbReference>
<feature type="transmembrane region" description="Helical" evidence="6">
    <location>
        <begin position="256"/>
        <end position="284"/>
    </location>
</feature>
<reference evidence="8" key="1">
    <citation type="submission" date="2019-11" db="EMBL/GenBank/DDBJ databases">
        <title>Genomic insights into an expanded diversity of filamentous marine cyanobacteria reveals the extraordinary biosynthetic potential of Moorea and Okeania.</title>
        <authorList>
            <person name="Ferreira Leao T."/>
            <person name="Wang M."/>
            <person name="Moss N."/>
            <person name="Da Silva R."/>
            <person name="Sanders J."/>
            <person name="Nurk S."/>
            <person name="Gurevich A."/>
            <person name="Humphrey G."/>
            <person name="Reher R."/>
            <person name="Zhu Q."/>
            <person name="Belda-Ferre P."/>
            <person name="Glukhov E."/>
            <person name="Rex R."/>
            <person name="Dorrestein P.C."/>
            <person name="Knight R."/>
            <person name="Pevzner P."/>
            <person name="Gerwick W.H."/>
            <person name="Gerwick L."/>
        </authorList>
    </citation>
    <scope>NUCLEOTIDE SEQUENCE</scope>
    <source>
        <strain evidence="8">SIO1C4</strain>
    </source>
</reference>
<keyword evidence="3 6" id="KW-0812">Transmembrane</keyword>
<feature type="transmembrane region" description="Helical" evidence="6">
    <location>
        <begin position="113"/>
        <end position="139"/>
    </location>
</feature>